<evidence type="ECO:0000256" key="2">
    <source>
        <dbReference type="ARBA" id="ARBA00004496"/>
    </source>
</evidence>
<dbReference type="InterPro" id="IPR029069">
    <property type="entry name" value="HotDog_dom_sf"/>
</dbReference>
<keyword evidence="12" id="KW-0966">Cell projection</keyword>
<comment type="caution">
    <text evidence="25">The sequence shown here is derived from an EMBL/GenBank/DDBJ whole genome shotgun (WGS) entry which is preliminary data.</text>
</comment>
<evidence type="ECO:0000256" key="3">
    <source>
        <dbReference type="ARBA" id="ARBA00004632"/>
    </source>
</evidence>
<accession>A0A7I9YSA9</accession>
<comment type="subcellular location">
    <subcellularLocation>
        <location evidence="3">Cell projection</location>
        <location evidence="3">Ruffle membrane</location>
    </subcellularLocation>
    <subcellularLocation>
        <location evidence="2">Cytoplasm</location>
    </subcellularLocation>
    <subcellularLocation>
        <location evidence="1">Membrane</location>
        <topology evidence="1">Peripheral membrane protein</topology>
    </subcellularLocation>
</comment>
<proteinExistence type="inferred from homology"/>
<comment type="catalytic activity">
    <reaction evidence="21">
        <text>decanoyl-CoA + H2O = decanoate + CoA + H(+)</text>
        <dbReference type="Rhea" id="RHEA:40059"/>
        <dbReference type="ChEBI" id="CHEBI:15377"/>
        <dbReference type="ChEBI" id="CHEBI:15378"/>
        <dbReference type="ChEBI" id="CHEBI:27689"/>
        <dbReference type="ChEBI" id="CHEBI:57287"/>
        <dbReference type="ChEBI" id="CHEBI:61430"/>
    </reaction>
    <physiologicalReaction direction="left-to-right" evidence="21">
        <dbReference type="Rhea" id="RHEA:40060"/>
    </physiologicalReaction>
</comment>
<dbReference type="AlphaFoldDB" id="A0A7I9YSA9"/>
<keyword evidence="4" id="KW-1003">Cell membrane</keyword>
<evidence type="ECO:0000256" key="23">
    <source>
        <dbReference type="ARBA" id="ARBA00048180"/>
    </source>
</evidence>
<evidence type="ECO:0000256" key="7">
    <source>
        <dbReference type="ARBA" id="ARBA00022801"/>
    </source>
</evidence>
<dbReference type="Proteomes" id="UP000465360">
    <property type="component" value="Unassembled WGS sequence"/>
</dbReference>
<dbReference type="PANTHER" id="PTHR12418">
    <property type="entry name" value="ACYL-COENZYME A THIOESTERASE THEM4"/>
    <property type="match status" value="1"/>
</dbReference>
<evidence type="ECO:0000256" key="9">
    <source>
        <dbReference type="ARBA" id="ARBA00022946"/>
    </source>
</evidence>
<evidence type="ECO:0000256" key="10">
    <source>
        <dbReference type="ARBA" id="ARBA00023098"/>
    </source>
</evidence>
<dbReference type="SUPFAM" id="SSF54637">
    <property type="entry name" value="Thioesterase/thiol ester dehydrase-isomerase"/>
    <property type="match status" value="1"/>
</dbReference>
<keyword evidence="6" id="KW-0053">Apoptosis</keyword>
<evidence type="ECO:0000256" key="21">
    <source>
        <dbReference type="ARBA" id="ARBA00047969"/>
    </source>
</evidence>
<evidence type="ECO:0000256" key="8">
    <source>
        <dbReference type="ARBA" id="ARBA00022832"/>
    </source>
</evidence>
<sequence length="209" mass="22264">MPQCPTDESWDMTDPIDPSSYEALAVSVRRLIDATIRTEVPPEIAAAAAAKIDSVTNELSNALMPGSFGERTVDDGQPVAAGNAVIGVRNPSAPPLVIHHNDDGSVWTEFTLGAAYEGPPGHVHGGVIALILDHVLGAPTHKAGRPAYTGTLTLRYHRATRLRRPLRSEARIESVDGRKNFVMGNISDADGPTVTAEGVFIHRRDSSTS</sequence>
<comment type="catalytic activity">
    <reaction evidence="13">
        <text>(5Z,8Z,11Z,14Z)-eicosatetraenoyl-CoA + H2O = (5Z,8Z,11Z,14Z)-eicosatetraenoate + CoA + H(+)</text>
        <dbReference type="Rhea" id="RHEA:40151"/>
        <dbReference type="ChEBI" id="CHEBI:15377"/>
        <dbReference type="ChEBI" id="CHEBI:15378"/>
        <dbReference type="ChEBI" id="CHEBI:32395"/>
        <dbReference type="ChEBI" id="CHEBI:57287"/>
        <dbReference type="ChEBI" id="CHEBI:57368"/>
    </reaction>
    <physiologicalReaction direction="left-to-right" evidence="13">
        <dbReference type="Rhea" id="RHEA:40152"/>
    </physiologicalReaction>
</comment>
<feature type="domain" description="Thioesterase" evidence="24">
    <location>
        <begin position="121"/>
        <end position="193"/>
    </location>
</feature>
<evidence type="ECO:0000256" key="16">
    <source>
        <dbReference type="ARBA" id="ARBA00038848"/>
    </source>
</evidence>
<dbReference type="Pfam" id="PF03061">
    <property type="entry name" value="4HBT"/>
    <property type="match status" value="1"/>
</dbReference>
<evidence type="ECO:0000256" key="17">
    <source>
        <dbReference type="ARBA" id="ARBA00040123"/>
    </source>
</evidence>
<comment type="catalytic activity">
    <reaction evidence="14">
        <text>(9Z)-octadecenoyl-CoA + H2O = (9Z)-octadecenoate + CoA + H(+)</text>
        <dbReference type="Rhea" id="RHEA:40139"/>
        <dbReference type="ChEBI" id="CHEBI:15377"/>
        <dbReference type="ChEBI" id="CHEBI:15378"/>
        <dbReference type="ChEBI" id="CHEBI:30823"/>
        <dbReference type="ChEBI" id="CHEBI:57287"/>
        <dbReference type="ChEBI" id="CHEBI:57387"/>
    </reaction>
    <physiologicalReaction direction="left-to-right" evidence="14">
        <dbReference type="Rhea" id="RHEA:40140"/>
    </physiologicalReaction>
</comment>
<dbReference type="InterPro" id="IPR006683">
    <property type="entry name" value="Thioestr_dom"/>
</dbReference>
<keyword evidence="11" id="KW-0472">Membrane</keyword>
<dbReference type="Gene3D" id="3.10.129.10">
    <property type="entry name" value="Hotdog Thioesterase"/>
    <property type="match status" value="1"/>
</dbReference>
<organism evidence="25 26">
    <name type="scientific">Mycobacterium bourgelatii</name>
    <dbReference type="NCBI Taxonomy" id="1273442"/>
    <lineage>
        <taxon>Bacteria</taxon>
        <taxon>Bacillati</taxon>
        <taxon>Actinomycetota</taxon>
        <taxon>Actinomycetes</taxon>
        <taxon>Mycobacteriales</taxon>
        <taxon>Mycobacteriaceae</taxon>
        <taxon>Mycobacterium</taxon>
    </lineage>
</organism>
<dbReference type="GO" id="GO:0016020">
    <property type="term" value="C:membrane"/>
    <property type="evidence" value="ECO:0007669"/>
    <property type="project" value="UniProtKB-SubCell"/>
</dbReference>
<gene>
    <name evidence="25" type="ORF">MBOU_35670</name>
</gene>
<keyword evidence="9" id="KW-0809">Transit peptide</keyword>
<evidence type="ECO:0000256" key="22">
    <source>
        <dbReference type="ARBA" id="ARBA00048074"/>
    </source>
</evidence>
<evidence type="ECO:0000256" key="6">
    <source>
        <dbReference type="ARBA" id="ARBA00022703"/>
    </source>
</evidence>
<keyword evidence="5" id="KW-0963">Cytoplasm</keyword>
<evidence type="ECO:0000256" key="14">
    <source>
        <dbReference type="ARBA" id="ARBA00037002"/>
    </source>
</evidence>
<comment type="catalytic activity">
    <reaction evidence="22">
        <text>dodecanoyl-CoA + H2O = dodecanoate + CoA + H(+)</text>
        <dbReference type="Rhea" id="RHEA:30135"/>
        <dbReference type="ChEBI" id="CHEBI:15377"/>
        <dbReference type="ChEBI" id="CHEBI:15378"/>
        <dbReference type="ChEBI" id="CHEBI:18262"/>
        <dbReference type="ChEBI" id="CHEBI:57287"/>
        <dbReference type="ChEBI" id="CHEBI:57375"/>
    </reaction>
    <physiologicalReaction direction="left-to-right" evidence="22">
        <dbReference type="Rhea" id="RHEA:30136"/>
    </physiologicalReaction>
</comment>
<keyword evidence="7" id="KW-0378">Hydrolase</keyword>
<comment type="similarity">
    <text evidence="15">Belongs to the THEM4/THEM5 thioesterase family.</text>
</comment>
<dbReference type="CDD" id="cd03443">
    <property type="entry name" value="PaaI_thioesterase"/>
    <property type="match status" value="1"/>
</dbReference>
<keyword evidence="26" id="KW-1185">Reference proteome</keyword>
<evidence type="ECO:0000256" key="19">
    <source>
        <dbReference type="ARBA" id="ARBA00047588"/>
    </source>
</evidence>
<dbReference type="InterPro" id="IPR052365">
    <property type="entry name" value="THEM4/THEM5_acyl-CoA_thioest"/>
</dbReference>
<evidence type="ECO:0000313" key="26">
    <source>
        <dbReference type="Proteomes" id="UP000465360"/>
    </source>
</evidence>
<dbReference type="GO" id="GO:0006631">
    <property type="term" value="P:fatty acid metabolic process"/>
    <property type="evidence" value="ECO:0007669"/>
    <property type="project" value="UniProtKB-KW"/>
</dbReference>
<name>A0A7I9YSA9_MYCBU</name>
<evidence type="ECO:0000259" key="24">
    <source>
        <dbReference type="Pfam" id="PF03061"/>
    </source>
</evidence>
<keyword evidence="10" id="KW-0443">Lipid metabolism</keyword>
<dbReference type="GO" id="GO:0005737">
    <property type="term" value="C:cytoplasm"/>
    <property type="evidence" value="ECO:0007669"/>
    <property type="project" value="UniProtKB-SubCell"/>
</dbReference>
<evidence type="ECO:0000256" key="18">
    <source>
        <dbReference type="ARBA" id="ARBA00043210"/>
    </source>
</evidence>
<evidence type="ECO:0000256" key="1">
    <source>
        <dbReference type="ARBA" id="ARBA00004170"/>
    </source>
</evidence>
<dbReference type="EMBL" id="BLKZ01000001">
    <property type="protein sequence ID" value="GFG91525.1"/>
    <property type="molecule type" value="Genomic_DNA"/>
</dbReference>
<evidence type="ECO:0000256" key="13">
    <source>
        <dbReference type="ARBA" id="ARBA00035852"/>
    </source>
</evidence>
<evidence type="ECO:0000313" key="25">
    <source>
        <dbReference type="EMBL" id="GFG91525.1"/>
    </source>
</evidence>
<evidence type="ECO:0000256" key="5">
    <source>
        <dbReference type="ARBA" id="ARBA00022490"/>
    </source>
</evidence>
<keyword evidence="8" id="KW-0276">Fatty acid metabolism</keyword>
<comment type="catalytic activity">
    <reaction evidence="23">
        <text>tetradecanoyl-CoA + H2O = tetradecanoate + CoA + H(+)</text>
        <dbReference type="Rhea" id="RHEA:40119"/>
        <dbReference type="ChEBI" id="CHEBI:15377"/>
        <dbReference type="ChEBI" id="CHEBI:15378"/>
        <dbReference type="ChEBI" id="CHEBI:30807"/>
        <dbReference type="ChEBI" id="CHEBI:57287"/>
        <dbReference type="ChEBI" id="CHEBI:57385"/>
    </reaction>
    <physiologicalReaction direction="left-to-right" evidence="23">
        <dbReference type="Rhea" id="RHEA:40120"/>
    </physiologicalReaction>
</comment>
<evidence type="ECO:0000256" key="11">
    <source>
        <dbReference type="ARBA" id="ARBA00023136"/>
    </source>
</evidence>
<dbReference type="GO" id="GO:0016787">
    <property type="term" value="F:hydrolase activity"/>
    <property type="evidence" value="ECO:0007669"/>
    <property type="project" value="UniProtKB-KW"/>
</dbReference>
<evidence type="ECO:0000256" key="12">
    <source>
        <dbReference type="ARBA" id="ARBA00023273"/>
    </source>
</evidence>
<protein>
    <recommendedName>
        <fullName evidence="17">Acyl-coenzyme A thioesterase THEM4</fullName>
        <ecNumber evidence="16">3.1.2.2</ecNumber>
    </recommendedName>
    <alternativeName>
        <fullName evidence="18">Thioesterase superfamily member 4</fullName>
    </alternativeName>
</protein>
<dbReference type="EC" id="3.1.2.2" evidence="16"/>
<comment type="catalytic activity">
    <reaction evidence="20">
        <text>hexadecanoyl-CoA + H2O = hexadecanoate + CoA + H(+)</text>
        <dbReference type="Rhea" id="RHEA:16645"/>
        <dbReference type="ChEBI" id="CHEBI:7896"/>
        <dbReference type="ChEBI" id="CHEBI:15377"/>
        <dbReference type="ChEBI" id="CHEBI:15378"/>
        <dbReference type="ChEBI" id="CHEBI:57287"/>
        <dbReference type="ChEBI" id="CHEBI:57379"/>
        <dbReference type="EC" id="3.1.2.2"/>
    </reaction>
    <physiologicalReaction direction="left-to-right" evidence="20">
        <dbReference type="Rhea" id="RHEA:16646"/>
    </physiologicalReaction>
</comment>
<dbReference type="PANTHER" id="PTHR12418:SF19">
    <property type="entry name" value="ACYL-COENZYME A THIOESTERASE THEM4"/>
    <property type="match status" value="1"/>
</dbReference>
<comment type="catalytic activity">
    <reaction evidence="19">
        <text>octanoyl-CoA + H2O = octanoate + CoA + H(+)</text>
        <dbReference type="Rhea" id="RHEA:30143"/>
        <dbReference type="ChEBI" id="CHEBI:15377"/>
        <dbReference type="ChEBI" id="CHEBI:15378"/>
        <dbReference type="ChEBI" id="CHEBI:25646"/>
        <dbReference type="ChEBI" id="CHEBI:57287"/>
        <dbReference type="ChEBI" id="CHEBI:57386"/>
    </reaction>
    <physiologicalReaction direction="left-to-right" evidence="19">
        <dbReference type="Rhea" id="RHEA:30144"/>
    </physiologicalReaction>
</comment>
<evidence type="ECO:0000256" key="20">
    <source>
        <dbReference type="ARBA" id="ARBA00047734"/>
    </source>
</evidence>
<evidence type="ECO:0000256" key="15">
    <source>
        <dbReference type="ARBA" id="ARBA00038456"/>
    </source>
</evidence>
<evidence type="ECO:0000256" key="4">
    <source>
        <dbReference type="ARBA" id="ARBA00022475"/>
    </source>
</evidence>
<reference evidence="25 26" key="1">
    <citation type="journal article" date="2019" name="Emerg. Microbes Infect.">
        <title>Comprehensive subspecies identification of 175 nontuberculous mycobacteria species based on 7547 genomic profiles.</title>
        <authorList>
            <person name="Matsumoto Y."/>
            <person name="Kinjo T."/>
            <person name="Motooka D."/>
            <person name="Nabeya D."/>
            <person name="Jung N."/>
            <person name="Uechi K."/>
            <person name="Horii T."/>
            <person name="Iida T."/>
            <person name="Fujita J."/>
            <person name="Nakamura S."/>
        </authorList>
    </citation>
    <scope>NUCLEOTIDE SEQUENCE [LARGE SCALE GENOMIC DNA]</scope>
    <source>
        <strain evidence="25 26">JCM 30725</strain>
    </source>
</reference>